<gene>
    <name evidence="4" type="ORF">Q5761_02485</name>
</gene>
<dbReference type="EMBL" id="CP132508">
    <property type="protein sequence ID" value="WPD19557.1"/>
    <property type="molecule type" value="Genomic_DNA"/>
</dbReference>
<feature type="region of interest" description="Disordered" evidence="2">
    <location>
        <begin position="1"/>
        <end position="67"/>
    </location>
</feature>
<dbReference type="InterPro" id="IPR003784">
    <property type="entry name" value="BioY"/>
</dbReference>
<feature type="transmembrane region" description="Helical" evidence="3">
    <location>
        <begin position="152"/>
        <end position="170"/>
    </location>
</feature>
<dbReference type="PANTHER" id="PTHR34295">
    <property type="entry name" value="BIOTIN TRANSPORTER BIOY"/>
    <property type="match status" value="1"/>
</dbReference>
<dbReference type="PANTHER" id="PTHR34295:SF1">
    <property type="entry name" value="BIOTIN TRANSPORTER BIOY"/>
    <property type="match status" value="1"/>
</dbReference>
<evidence type="ECO:0000256" key="3">
    <source>
        <dbReference type="SAM" id="Phobius"/>
    </source>
</evidence>
<feature type="compositionally biased region" description="Low complexity" evidence="2">
    <location>
        <begin position="48"/>
        <end position="66"/>
    </location>
</feature>
<accession>A0ABZ0QPY1</accession>
<dbReference type="Proteomes" id="UP001304683">
    <property type="component" value="Chromosome"/>
</dbReference>
<proteinExistence type="inferred from homology"/>
<dbReference type="Pfam" id="PF02632">
    <property type="entry name" value="BioY"/>
    <property type="match status" value="1"/>
</dbReference>
<comment type="similarity">
    <text evidence="1">Belongs to the BioY family.</text>
</comment>
<dbReference type="RefSeq" id="WP_318751065.1">
    <property type="nucleotide sequence ID" value="NZ_CP132508.1"/>
</dbReference>
<keyword evidence="5" id="KW-1185">Reference proteome</keyword>
<keyword evidence="3" id="KW-1133">Transmembrane helix</keyword>
<name>A0ABZ0QPY1_9FIRM</name>
<evidence type="ECO:0000313" key="4">
    <source>
        <dbReference type="EMBL" id="WPD19557.1"/>
    </source>
</evidence>
<feature type="transmembrane region" description="Helical" evidence="3">
    <location>
        <begin position="217"/>
        <end position="238"/>
    </location>
</feature>
<feature type="transmembrane region" description="Helical" evidence="3">
    <location>
        <begin position="127"/>
        <end position="146"/>
    </location>
</feature>
<evidence type="ECO:0000256" key="2">
    <source>
        <dbReference type="SAM" id="MobiDB-lite"/>
    </source>
</evidence>
<dbReference type="Gene3D" id="1.10.1760.20">
    <property type="match status" value="1"/>
</dbReference>
<keyword evidence="3" id="KW-0472">Membrane</keyword>
<evidence type="ECO:0000256" key="1">
    <source>
        <dbReference type="ARBA" id="ARBA00010692"/>
    </source>
</evidence>
<feature type="transmembrane region" description="Helical" evidence="3">
    <location>
        <begin position="74"/>
        <end position="92"/>
    </location>
</feature>
<organism evidence="4 5">
    <name type="scientific">Thermaerobacter composti</name>
    <dbReference type="NCBI Taxonomy" id="554949"/>
    <lineage>
        <taxon>Bacteria</taxon>
        <taxon>Bacillati</taxon>
        <taxon>Bacillota</taxon>
        <taxon>Clostridia</taxon>
        <taxon>Eubacteriales</taxon>
        <taxon>Clostridiales Family XVII. Incertae Sedis</taxon>
        <taxon>Thermaerobacter</taxon>
    </lineage>
</organism>
<evidence type="ECO:0000313" key="5">
    <source>
        <dbReference type="Proteomes" id="UP001304683"/>
    </source>
</evidence>
<protein>
    <submittedName>
        <fullName evidence="4">Biotin transporter BioY</fullName>
    </submittedName>
</protein>
<keyword evidence="3" id="KW-0812">Transmembrane</keyword>
<sequence length="251" mass="25080">MTRDHEPAKGAARRTSTGTGGSDAPTLPAAGPDPVHATAHAQGTVGRTAAAAPAAATPPLQPGAATRGAPTRPLVLAGMLAALTAVLAYLRIPLPFTPVPITGQTLGVMLSGLLLGPRWGFAAQLTYLLLGIAGVPVFAGGQAGLAPVMGPTGGYLLSYPLAAWLVGWLADGGSPGTRVPGFGRAFLAALAGGVVLVYAVGAPWFALHAGAAWRQVWVGAVLPFIPGDVAKAVVAAILGPRVRRALANPVR</sequence>
<reference evidence="4 5" key="1">
    <citation type="submission" date="2023-08" db="EMBL/GenBank/DDBJ databases">
        <title>Genome sequence of Thermaerobacter compostii strain Ins1, a spore-forming filamentous bacterium isolated from a deep geothermal reservoir.</title>
        <authorList>
            <person name="Bregnard D."/>
            <person name="Gonzalez D."/>
            <person name="Junier P."/>
        </authorList>
    </citation>
    <scope>NUCLEOTIDE SEQUENCE [LARGE SCALE GENOMIC DNA]</scope>
    <source>
        <strain evidence="4 5">Ins1</strain>
    </source>
</reference>
<feature type="transmembrane region" description="Helical" evidence="3">
    <location>
        <begin position="182"/>
        <end position="205"/>
    </location>
</feature>